<feature type="region of interest" description="Disordered" evidence="1">
    <location>
        <begin position="24"/>
        <end position="159"/>
    </location>
</feature>
<evidence type="ECO:0000313" key="4">
    <source>
        <dbReference type="Proteomes" id="UP001165041"/>
    </source>
</evidence>
<sequence>MVLAAASGAALLVAVLLPGLAARTVPSASPRSPPGCSRPPPPGVGGRDRTDPPGPAAAPLVRSRTDRREQWVTAVRSSTDVPVAASSPPTSPTCPEPAPPPPRRRPMRARDLAAPSPTVTPDDQAPDDQAPDAARLLAEHRLPGVTTGPHLPRRLLGAS</sequence>
<proteinExistence type="predicted"/>
<reference evidence="3" key="1">
    <citation type="submission" date="2023-02" db="EMBL/GenBank/DDBJ databases">
        <title>Kitasatospora phosalacinea NBRC 14627.</title>
        <authorList>
            <person name="Ichikawa N."/>
            <person name="Sato H."/>
            <person name="Tonouchi N."/>
        </authorList>
    </citation>
    <scope>NUCLEOTIDE SEQUENCE</scope>
    <source>
        <strain evidence="3">NBRC 14627</strain>
    </source>
</reference>
<feature type="compositionally biased region" description="Pro residues" evidence="1">
    <location>
        <begin position="89"/>
        <end position="101"/>
    </location>
</feature>
<gene>
    <name evidence="3" type="ORF">Kpho02_20260</name>
</gene>
<dbReference type="Proteomes" id="UP001165041">
    <property type="component" value="Unassembled WGS sequence"/>
</dbReference>
<feature type="compositionally biased region" description="Pro residues" evidence="1">
    <location>
        <begin position="31"/>
        <end position="43"/>
    </location>
</feature>
<organism evidence="3 4">
    <name type="scientific">Kitasatospora phosalacinea</name>
    <dbReference type="NCBI Taxonomy" id="2065"/>
    <lineage>
        <taxon>Bacteria</taxon>
        <taxon>Bacillati</taxon>
        <taxon>Actinomycetota</taxon>
        <taxon>Actinomycetes</taxon>
        <taxon>Kitasatosporales</taxon>
        <taxon>Streptomycetaceae</taxon>
        <taxon>Kitasatospora</taxon>
    </lineage>
</organism>
<evidence type="ECO:0000256" key="1">
    <source>
        <dbReference type="SAM" id="MobiDB-lite"/>
    </source>
</evidence>
<feature type="signal peptide" evidence="2">
    <location>
        <begin position="1"/>
        <end position="21"/>
    </location>
</feature>
<keyword evidence="2" id="KW-0732">Signal</keyword>
<dbReference type="AlphaFoldDB" id="A0A9W6Q4L7"/>
<evidence type="ECO:0000256" key="2">
    <source>
        <dbReference type="SAM" id="SignalP"/>
    </source>
</evidence>
<evidence type="ECO:0000313" key="3">
    <source>
        <dbReference type="EMBL" id="GLW69727.1"/>
    </source>
</evidence>
<name>A0A9W6Q4L7_9ACTN</name>
<feature type="chain" id="PRO_5040794219" evidence="2">
    <location>
        <begin position="22"/>
        <end position="159"/>
    </location>
</feature>
<protein>
    <submittedName>
        <fullName evidence="3">Uncharacterized protein</fullName>
    </submittedName>
</protein>
<dbReference type="EMBL" id="BSSA01000005">
    <property type="protein sequence ID" value="GLW69727.1"/>
    <property type="molecule type" value="Genomic_DNA"/>
</dbReference>
<comment type="caution">
    <text evidence="3">The sequence shown here is derived from an EMBL/GenBank/DDBJ whole genome shotgun (WGS) entry which is preliminary data.</text>
</comment>
<accession>A0A9W6Q4L7</accession>